<evidence type="ECO:0000256" key="1">
    <source>
        <dbReference type="ARBA" id="ARBA00023125"/>
    </source>
</evidence>
<dbReference type="SUPFAM" id="SSF82607">
    <property type="entry name" value="YbaB-like"/>
    <property type="match status" value="1"/>
</dbReference>
<keyword evidence="1" id="KW-0238">DNA-binding</keyword>
<accession>A0A7S4M4V1</accession>
<feature type="region of interest" description="Disordered" evidence="2">
    <location>
        <begin position="75"/>
        <end position="95"/>
    </location>
</feature>
<dbReference type="EMBL" id="HBKQ01001305">
    <property type="protein sequence ID" value="CAE2201509.1"/>
    <property type="molecule type" value="Transcribed_RNA"/>
</dbReference>
<proteinExistence type="predicted"/>
<dbReference type="PANTHER" id="PTHR33449">
    <property type="entry name" value="NUCLEOID-ASSOCIATED PROTEIN YBAB"/>
    <property type="match status" value="1"/>
</dbReference>
<protein>
    <recommendedName>
        <fullName evidence="4">Nucleoid-associated protein</fullName>
    </recommendedName>
</protein>
<evidence type="ECO:0000256" key="2">
    <source>
        <dbReference type="SAM" id="MobiDB-lite"/>
    </source>
</evidence>
<name>A0A7S4M4V1_9STRA</name>
<dbReference type="InterPro" id="IPR036894">
    <property type="entry name" value="YbaB-like_sf"/>
</dbReference>
<reference evidence="3" key="1">
    <citation type="submission" date="2021-01" db="EMBL/GenBank/DDBJ databases">
        <authorList>
            <person name="Corre E."/>
            <person name="Pelletier E."/>
            <person name="Niang G."/>
            <person name="Scheremetjew M."/>
            <person name="Finn R."/>
            <person name="Kale V."/>
            <person name="Holt S."/>
            <person name="Cochrane G."/>
            <person name="Meng A."/>
            <person name="Brown T."/>
            <person name="Cohen L."/>
        </authorList>
    </citation>
    <scope>NUCLEOTIDE SEQUENCE</scope>
    <source>
        <strain evidence="3">Isolate 1302-5</strain>
    </source>
</reference>
<evidence type="ECO:0000313" key="3">
    <source>
        <dbReference type="EMBL" id="CAE2201509.1"/>
    </source>
</evidence>
<dbReference type="Gene3D" id="3.30.1310.10">
    <property type="entry name" value="Nucleoid-associated protein YbaB-like domain"/>
    <property type="match status" value="1"/>
</dbReference>
<organism evidence="3">
    <name type="scientific">Odontella aurita</name>
    <dbReference type="NCBI Taxonomy" id="265563"/>
    <lineage>
        <taxon>Eukaryota</taxon>
        <taxon>Sar</taxon>
        <taxon>Stramenopiles</taxon>
        <taxon>Ochrophyta</taxon>
        <taxon>Bacillariophyta</taxon>
        <taxon>Mediophyceae</taxon>
        <taxon>Biddulphiophycidae</taxon>
        <taxon>Eupodiscales</taxon>
        <taxon>Odontellaceae</taxon>
        <taxon>Odontella</taxon>
    </lineage>
</organism>
<dbReference type="InterPro" id="IPR004401">
    <property type="entry name" value="YbaB/EbfC"/>
</dbReference>
<evidence type="ECO:0008006" key="4">
    <source>
        <dbReference type="Google" id="ProtNLM"/>
    </source>
</evidence>
<sequence length="213" mass="22984">MSVSETWRGAKRCRCIWVKRRPFPLFATFACLLLSVPLPANSFSPTMVKTQYGALCDRPSKTTLGLFWFGGKKEDRSEETGGKGANDAVPDQSQVRVQQAGASSSGVMGGTAAMMESFKQSQEVGKKTTAMLQELGASTVEGSAANGKVRVFADGQQRPTGVDVDEKFLRSVSAEDLNAAMMAAMQEAHTKSMELMEEKMQALYAEIGLPPSK</sequence>
<dbReference type="GO" id="GO:0003677">
    <property type="term" value="F:DNA binding"/>
    <property type="evidence" value="ECO:0007669"/>
    <property type="project" value="UniProtKB-KW"/>
</dbReference>
<dbReference type="AlphaFoldDB" id="A0A7S4M4V1"/>
<dbReference type="PANTHER" id="PTHR33449:SF1">
    <property type="entry name" value="NUCLEOID-ASSOCIATED PROTEIN YBAB"/>
    <property type="match status" value="1"/>
</dbReference>
<dbReference type="Pfam" id="PF02575">
    <property type="entry name" value="YbaB_DNA_bd"/>
    <property type="match status" value="1"/>
</dbReference>
<gene>
    <name evidence="3" type="ORF">OAUR00152_LOCUS920</name>
</gene>